<dbReference type="PANTHER" id="PTHR43063:SF1">
    <property type="entry name" value="4FE-4S CLUSTER CONTAINING PARA FAMILY ATPASE PROTEIN"/>
    <property type="match status" value="1"/>
</dbReference>
<dbReference type="PANTHER" id="PTHR43063">
    <property type="entry name" value="4FE-4S CLUSTER CONTAINING PARA FAMILY ATPASE PROTEIN"/>
    <property type="match status" value="1"/>
</dbReference>
<organism evidence="5 6">
    <name type="scientific">Thermodesulfatator autotrophicus</name>
    <dbReference type="NCBI Taxonomy" id="1795632"/>
    <lineage>
        <taxon>Bacteria</taxon>
        <taxon>Pseudomonadati</taxon>
        <taxon>Thermodesulfobacteriota</taxon>
        <taxon>Thermodesulfobacteria</taxon>
        <taxon>Thermodesulfobacteriales</taxon>
        <taxon>Thermodesulfatatoraceae</taxon>
        <taxon>Thermodesulfatator</taxon>
    </lineage>
</organism>
<dbReference type="GO" id="GO:0051536">
    <property type="term" value="F:iron-sulfur cluster binding"/>
    <property type="evidence" value="ECO:0007669"/>
    <property type="project" value="UniProtKB-KW"/>
</dbReference>
<evidence type="ECO:0000256" key="3">
    <source>
        <dbReference type="ARBA" id="ARBA00023014"/>
    </source>
</evidence>
<dbReference type="Pfam" id="PF01656">
    <property type="entry name" value="CbiA"/>
    <property type="match status" value="1"/>
</dbReference>
<evidence type="ECO:0000259" key="4">
    <source>
        <dbReference type="PROSITE" id="PS51379"/>
    </source>
</evidence>
<keyword evidence="1" id="KW-0479">Metal-binding</keyword>
<dbReference type="InterPro" id="IPR002586">
    <property type="entry name" value="CobQ/CobB/MinD/ParA_Nub-bd_dom"/>
</dbReference>
<dbReference type="InterPro" id="IPR027417">
    <property type="entry name" value="P-loop_NTPase"/>
</dbReference>
<dbReference type="SUPFAM" id="SSF52540">
    <property type="entry name" value="P-loop containing nucleoside triphosphate hydrolases"/>
    <property type="match status" value="1"/>
</dbReference>
<dbReference type="Pfam" id="PF00037">
    <property type="entry name" value="Fer4"/>
    <property type="match status" value="1"/>
</dbReference>
<dbReference type="GO" id="GO:0046872">
    <property type="term" value="F:metal ion binding"/>
    <property type="evidence" value="ECO:0007669"/>
    <property type="project" value="UniProtKB-KW"/>
</dbReference>
<name>A0A177E9G1_9BACT</name>
<dbReference type="RefSeq" id="WP_068540758.1">
    <property type="nucleotide sequence ID" value="NZ_LSFI01000003.1"/>
</dbReference>
<dbReference type="InterPro" id="IPR017896">
    <property type="entry name" value="4Fe4S_Fe-S-bd"/>
</dbReference>
<sequence length="277" mass="30250">MIIAVASGKGGTGKTTVSVALTEALSARLLDADVEEPNAHLFLRPKIEEETPVYRMVPKVDESLCSFCGECKKICRFNAITVFPGTVLVFPELCHGCYGCLEVCPEKCITEAQVPLGKILAGKAKEIFLAYGELKVGEAMASPLIKELKKRYLDPQGLNIIDCPPGTACPVLTAVHGVDFCLLVTEPTPFGLHDLKQAVCAFETMGIPMGVVINRAREPYGPLHEFLKEKKIPVLLEIPEERAIAEAYAQGKTLLQAKPEMKKDFENLYTQITEALT</sequence>
<keyword evidence="6" id="KW-1185">Reference proteome</keyword>
<dbReference type="STRING" id="1795632.TH606_01150"/>
<keyword evidence="3" id="KW-0411">Iron-sulfur</keyword>
<feature type="domain" description="4Fe-4S ferredoxin-type" evidence="4">
    <location>
        <begin position="56"/>
        <end position="85"/>
    </location>
</feature>
<reference evidence="5 6" key="1">
    <citation type="submission" date="2016-02" db="EMBL/GenBank/DDBJ databases">
        <title>Draft genome sequence of Thermodesulfatator sp. S606.</title>
        <authorList>
            <person name="Lai Q."/>
            <person name="Cao J."/>
            <person name="Dupont S."/>
            <person name="Shao Z."/>
            <person name="Jebbar M."/>
            <person name="Alain K."/>
        </authorList>
    </citation>
    <scope>NUCLEOTIDE SEQUENCE [LARGE SCALE GENOMIC DNA]</scope>
    <source>
        <strain evidence="5 6">S606</strain>
    </source>
</reference>
<evidence type="ECO:0000256" key="2">
    <source>
        <dbReference type="ARBA" id="ARBA00023004"/>
    </source>
</evidence>
<feature type="domain" description="4Fe-4S ferredoxin-type" evidence="4">
    <location>
        <begin position="87"/>
        <end position="114"/>
    </location>
</feature>
<accession>A0A177E9G1</accession>
<dbReference type="Gene3D" id="3.30.70.20">
    <property type="match status" value="1"/>
</dbReference>
<evidence type="ECO:0000256" key="1">
    <source>
        <dbReference type="ARBA" id="ARBA00022723"/>
    </source>
</evidence>
<dbReference type="PROSITE" id="PS00198">
    <property type="entry name" value="4FE4S_FER_1"/>
    <property type="match status" value="1"/>
</dbReference>
<dbReference type="OrthoDB" id="9800558at2"/>
<proteinExistence type="predicted"/>
<evidence type="ECO:0000313" key="6">
    <source>
        <dbReference type="Proteomes" id="UP000076964"/>
    </source>
</evidence>
<protein>
    <submittedName>
        <fullName evidence="5">(4Fe-4S)-binding protein</fullName>
    </submittedName>
</protein>
<dbReference type="InterPro" id="IPR017900">
    <property type="entry name" value="4Fe4S_Fe_S_CS"/>
</dbReference>
<gene>
    <name evidence="5" type="ORF">TH606_01150</name>
</gene>
<comment type="caution">
    <text evidence="5">The sequence shown here is derived from an EMBL/GenBank/DDBJ whole genome shotgun (WGS) entry which is preliminary data.</text>
</comment>
<dbReference type="AlphaFoldDB" id="A0A177E9G1"/>
<dbReference type="Gene3D" id="3.40.50.300">
    <property type="entry name" value="P-loop containing nucleotide triphosphate hydrolases"/>
    <property type="match status" value="1"/>
</dbReference>
<dbReference type="EMBL" id="LSFI01000003">
    <property type="protein sequence ID" value="OAG28593.1"/>
    <property type="molecule type" value="Genomic_DNA"/>
</dbReference>
<keyword evidence="2" id="KW-0408">Iron</keyword>
<dbReference type="Proteomes" id="UP000076964">
    <property type="component" value="Unassembled WGS sequence"/>
</dbReference>
<dbReference type="CDD" id="cd03110">
    <property type="entry name" value="SIMIBI_bact_arch"/>
    <property type="match status" value="1"/>
</dbReference>
<dbReference type="PROSITE" id="PS51379">
    <property type="entry name" value="4FE4S_FER_2"/>
    <property type="match status" value="2"/>
</dbReference>
<evidence type="ECO:0000313" key="5">
    <source>
        <dbReference type="EMBL" id="OAG28593.1"/>
    </source>
</evidence>